<dbReference type="Gene3D" id="3.40.50.150">
    <property type="entry name" value="Vaccinia Virus protein VP39"/>
    <property type="match status" value="1"/>
</dbReference>
<gene>
    <name evidence="5" type="ORF">OT_ostta03g05580</name>
</gene>
<comment type="caution">
    <text evidence="5">The sequence shown here is derived from an EMBL/GenBank/DDBJ whole genome shotgun (WGS) entry which is preliminary data.</text>
</comment>
<reference evidence="6" key="1">
    <citation type="journal article" date="2006" name="Proc. Natl. Acad. Sci. U.S.A.">
        <title>Genome analysis of the smallest free-living eukaryote Ostreococcus tauri unveils many unique features.</title>
        <authorList>
            <person name="Derelle E."/>
            <person name="Ferraz C."/>
            <person name="Rombauts S."/>
            <person name="Rouze P."/>
            <person name="Worden A.Z."/>
            <person name="Robbens S."/>
            <person name="Partensky F."/>
            <person name="Degroeve S."/>
            <person name="Echeynie S."/>
            <person name="Cooke R."/>
            <person name="Saeys Y."/>
            <person name="Wuyts J."/>
            <person name="Jabbari K."/>
            <person name="Bowler C."/>
            <person name="Panaud O."/>
            <person name="Piegu B."/>
            <person name="Ball S.G."/>
            <person name="Ral J.-P."/>
            <person name="Bouget F.-Y."/>
            <person name="Piganeau G."/>
            <person name="De Baets B."/>
            <person name="Picard A."/>
            <person name="Delseny M."/>
            <person name="Demaille J."/>
            <person name="Van de Peer Y."/>
            <person name="Moreau H."/>
        </authorList>
    </citation>
    <scope>NUCLEOTIDE SEQUENCE [LARGE SCALE GENOMIC DNA]</scope>
    <source>
        <strain evidence="6">OTTH 0595 / CCAP 157/2 / RCC745</strain>
    </source>
</reference>
<feature type="binding site" evidence="4">
    <location>
        <position position="248"/>
    </location>
    <ligand>
        <name>S-adenosyl-L-methionine</name>
        <dbReference type="ChEBI" id="CHEBI:59789"/>
    </ligand>
</feature>
<sequence length="423" mass="46538">MSRPSPVRASARGPRARARARASAREGAFECASHPRCAGCARVDAPLDPEVLTRVRAYFGDDHVTFRGSSTRWRCKAKLAVREDDHGVSLGLFARGTHDVVAMETCAVSHRAVDRAAALTRETCRAMGVEAYDESSGRGELRYVQVVVQGVSSAGARNPSRDGERARASISLVWNASEMTKRVEDVCDDLARRGGREFVHGVWVNLQDARTNTIFNDRGWTHVRGERLTSLATPDGTPIYYLPGSFMQANAEAYGALLERMPRHVPRGARITEMYAGTGAIGFSLLMNAELDVQSLRCVESSSAVKEAWERTRDELPSGVKSKASLRVEKADRVVVESTKDCDVLIVDPPRKGLGATVRSALTSDTLSADLKVLMYVSCGFDSFQRDADELIRSGMWRLAHHESFIFFPATNHVEVFAVFERA</sequence>
<dbReference type="Proteomes" id="UP000009170">
    <property type="component" value="Unassembled WGS sequence"/>
</dbReference>
<evidence type="ECO:0000256" key="4">
    <source>
        <dbReference type="PROSITE-ProRule" id="PRU01024"/>
    </source>
</evidence>
<accession>A0A090N320</accession>
<dbReference type="STRING" id="70448.A0A090N320"/>
<dbReference type="InParanoid" id="A0A090N320"/>
<proteinExistence type="inferred from homology"/>
<evidence type="ECO:0000256" key="1">
    <source>
        <dbReference type="ARBA" id="ARBA00022603"/>
    </source>
</evidence>
<keyword evidence="1 4" id="KW-0489">Methyltransferase</keyword>
<keyword evidence="2 4" id="KW-0808">Transferase</keyword>
<dbReference type="GO" id="GO:0032259">
    <property type="term" value="P:methylation"/>
    <property type="evidence" value="ECO:0007669"/>
    <property type="project" value="UniProtKB-KW"/>
</dbReference>
<feature type="active site" description="Nucleophile" evidence="4">
    <location>
        <position position="379"/>
    </location>
</feature>
<evidence type="ECO:0000256" key="2">
    <source>
        <dbReference type="ARBA" id="ARBA00022679"/>
    </source>
</evidence>
<dbReference type="GO" id="GO:0008173">
    <property type="term" value="F:RNA methyltransferase activity"/>
    <property type="evidence" value="ECO:0007669"/>
    <property type="project" value="InterPro"/>
</dbReference>
<dbReference type="PANTHER" id="PTHR47548:SF1">
    <property type="entry name" value="S-ADENOSYL-L-METHIONINE-DEPENDENT METHYLTRANSFERASES SUPERFAMILY PROTEIN"/>
    <property type="match status" value="1"/>
</dbReference>
<dbReference type="GO" id="GO:0006396">
    <property type="term" value="P:RNA processing"/>
    <property type="evidence" value="ECO:0007669"/>
    <property type="project" value="InterPro"/>
</dbReference>
<evidence type="ECO:0000313" key="5">
    <source>
        <dbReference type="EMBL" id="CEF97353.1"/>
    </source>
</evidence>
<dbReference type="EMBL" id="CAID01000003">
    <property type="protein sequence ID" value="CEF97353.1"/>
    <property type="molecule type" value="Genomic_DNA"/>
</dbReference>
<dbReference type="InterPro" id="IPR053304">
    <property type="entry name" value="RNA_M5U_MTase"/>
</dbReference>
<dbReference type="Gene3D" id="2.40.50.1070">
    <property type="match status" value="1"/>
</dbReference>
<organism evidence="5 6">
    <name type="scientific">Ostreococcus tauri</name>
    <name type="common">Marine green alga</name>
    <dbReference type="NCBI Taxonomy" id="70448"/>
    <lineage>
        <taxon>Eukaryota</taxon>
        <taxon>Viridiplantae</taxon>
        <taxon>Chlorophyta</taxon>
        <taxon>Mamiellophyceae</taxon>
        <taxon>Mamiellales</taxon>
        <taxon>Bathycoccaceae</taxon>
        <taxon>Ostreococcus</taxon>
    </lineage>
</organism>
<comment type="similarity">
    <text evidence="4">Belongs to the class I-like SAM-binding methyltransferase superfamily. RNA M5U methyltransferase family.</text>
</comment>
<dbReference type="PANTHER" id="PTHR47548">
    <property type="entry name" value="BNAA06G32370D PROTEIN"/>
    <property type="match status" value="1"/>
</dbReference>
<dbReference type="KEGG" id="ota:OT_ostta03g05580"/>
<keyword evidence="3 4" id="KW-0949">S-adenosyl-L-methionine</keyword>
<dbReference type="SUPFAM" id="SSF53335">
    <property type="entry name" value="S-adenosyl-L-methionine-dependent methyltransferases"/>
    <property type="match status" value="1"/>
</dbReference>
<dbReference type="PROSITE" id="PS51687">
    <property type="entry name" value="SAM_MT_RNA_M5U"/>
    <property type="match status" value="1"/>
</dbReference>
<keyword evidence="6" id="KW-1185">Reference proteome</keyword>
<feature type="binding site" evidence="4">
    <location>
        <position position="300"/>
    </location>
    <ligand>
        <name>S-adenosyl-L-methionine</name>
        <dbReference type="ChEBI" id="CHEBI:59789"/>
    </ligand>
</feature>
<evidence type="ECO:0000256" key="3">
    <source>
        <dbReference type="ARBA" id="ARBA00022691"/>
    </source>
</evidence>
<name>A0A090N320_OSTTA</name>
<feature type="binding site" evidence="4">
    <location>
        <position position="348"/>
    </location>
    <ligand>
        <name>S-adenosyl-L-methionine</name>
        <dbReference type="ChEBI" id="CHEBI:59789"/>
    </ligand>
</feature>
<dbReference type="RefSeq" id="XP_003078463.2">
    <property type="nucleotide sequence ID" value="XM_003078415.2"/>
</dbReference>
<dbReference type="FunCoup" id="A0A090N320">
    <property type="interactions" value="338"/>
</dbReference>
<dbReference type="InterPro" id="IPR029063">
    <property type="entry name" value="SAM-dependent_MTases_sf"/>
</dbReference>
<dbReference type="InterPro" id="IPR010280">
    <property type="entry name" value="U5_MeTrfase_fam"/>
</dbReference>
<feature type="binding site" evidence="4">
    <location>
        <position position="275"/>
    </location>
    <ligand>
        <name>S-adenosyl-L-methionine</name>
        <dbReference type="ChEBI" id="CHEBI:59789"/>
    </ligand>
</feature>
<dbReference type="OrthoDB" id="10250660at2759"/>
<protein>
    <submittedName>
        <fullName evidence="5">Unnamed product</fullName>
    </submittedName>
</protein>
<dbReference type="AlphaFoldDB" id="A0A090N320"/>
<evidence type="ECO:0000313" key="6">
    <source>
        <dbReference type="Proteomes" id="UP000009170"/>
    </source>
</evidence>
<reference evidence="5 6" key="2">
    <citation type="journal article" date="2014" name="BMC Genomics">
        <title>An improved genome of the model marine alga Ostreococcus tauri unfolds by assessing Illumina de novo assemblies.</title>
        <authorList>
            <person name="Blanc-Mathieu R."/>
            <person name="Verhelst B."/>
            <person name="Derelle E."/>
            <person name="Rombauts S."/>
            <person name="Bouget F.Y."/>
            <person name="Carre I."/>
            <person name="Chateau A."/>
            <person name="Eyre-Walker A."/>
            <person name="Grimsley N."/>
            <person name="Moreau H."/>
            <person name="Piegu B."/>
            <person name="Rivals E."/>
            <person name="Schackwitz W."/>
            <person name="Van de Peer Y."/>
            <person name="Piganeau G."/>
        </authorList>
    </citation>
    <scope>NUCLEOTIDE SEQUENCE [LARGE SCALE GENOMIC DNA]</scope>
    <source>
        <strain evidence="6">OTTH 0595 / CCAP 157/2 / RCC745</strain>
    </source>
</reference>
<dbReference type="GeneID" id="9833780"/>